<protein>
    <recommendedName>
        <fullName evidence="3 12">Photosystem II reaction center protein Z</fullName>
    </recommendedName>
</protein>
<organism evidence="14">
    <name type="scientific">Rhipiliopsis peltata</name>
    <dbReference type="NCBI Taxonomy" id="2320810"/>
    <lineage>
        <taxon>Eukaryota</taxon>
        <taxon>Viridiplantae</taxon>
        <taxon>Chlorophyta</taxon>
        <taxon>core chlorophytes</taxon>
        <taxon>Ulvophyceae</taxon>
        <taxon>TCBD clade</taxon>
        <taxon>Bryopsidales</taxon>
        <taxon>Halimedineae</taxon>
        <taxon>Halimedaceae</taxon>
        <taxon>Rhipiliopsideae</taxon>
        <taxon>Rhipiliopsis</taxon>
    </lineage>
</organism>
<comment type="subunit">
    <text evidence="11">PSII is composed of 1 copy each of membrane proteins PsbA, PsbB, PsbC, PsbD, PsbE, PsbF, PsbH, PsbI, PsbJ, PsbK, PsbL, PsbM, PsbT, PsbY, PsbZ, Psb30/Ycf12, at least 3 peripheral proteins of the oxygen-evolving complex and a large number of cofactors. It forms dimeric complexes.</text>
</comment>
<evidence type="ECO:0000256" key="6">
    <source>
        <dbReference type="ARBA" id="ARBA00022692"/>
    </source>
</evidence>
<evidence type="ECO:0000256" key="7">
    <source>
        <dbReference type="ARBA" id="ARBA00022989"/>
    </source>
</evidence>
<comment type="subcellular location">
    <subcellularLocation>
        <location evidence="1">Membrane</location>
    </subcellularLocation>
</comment>
<sequence length="60" mass="6499">MNLLFQVTVFSFVAFSSLLMIGVPIAGITNVSWNKTTLLTGIGVWFLLVFIVGAMSSFVV</sequence>
<dbReference type="Gene3D" id="1.10.287.740">
    <property type="entry name" value="Photosystem II PsbZ, reaction centre"/>
    <property type="match status" value="1"/>
</dbReference>
<keyword evidence="7 13" id="KW-1133">Transmembrane helix</keyword>
<geneLocation type="chloroplast" evidence="14"/>
<keyword evidence="5 12" id="KW-0602">Photosynthesis</keyword>
<dbReference type="AlphaFoldDB" id="A0A386B1F7"/>
<dbReference type="Pfam" id="PF01737">
    <property type="entry name" value="Ycf9"/>
    <property type="match status" value="1"/>
</dbReference>
<comment type="similarity">
    <text evidence="2 12">Belongs to the PsbZ family.</text>
</comment>
<reference evidence="14" key="1">
    <citation type="submission" date="2018-07" db="EMBL/GenBank/DDBJ databases">
        <authorList>
            <person name="Quirk P.G."/>
            <person name="Krulwich T.A."/>
        </authorList>
    </citation>
    <scope>NUCLEOTIDE SEQUENCE</scope>
</reference>
<dbReference type="EMBL" id="MH591110">
    <property type="protein sequence ID" value="AYC65520.1"/>
    <property type="molecule type" value="Genomic_DNA"/>
</dbReference>
<proteinExistence type="inferred from homology"/>
<feature type="transmembrane region" description="Helical" evidence="13">
    <location>
        <begin position="38"/>
        <end position="59"/>
    </location>
</feature>
<evidence type="ECO:0000256" key="5">
    <source>
        <dbReference type="ARBA" id="ARBA00022531"/>
    </source>
</evidence>
<evidence type="ECO:0000256" key="10">
    <source>
        <dbReference type="ARBA" id="ARBA00023276"/>
    </source>
</evidence>
<keyword evidence="9 13" id="KW-0472">Membrane</keyword>
<comment type="function">
    <text evidence="12">Controls the interaction of photosystem II (PSII) cores with the light-harvesting antenna, regulates electron flow through the 2 photosystem reaction centers. PSII is a light-driven water plastoquinone oxidoreductase, using light energy to abstract electrons from H(2)O, generating a proton gradient subsequently used for ATP formation.</text>
</comment>
<keyword evidence="6 12" id="KW-0812">Transmembrane</keyword>
<evidence type="ECO:0000313" key="14">
    <source>
        <dbReference type="EMBL" id="AYC65520.1"/>
    </source>
</evidence>
<dbReference type="InterPro" id="IPR002644">
    <property type="entry name" value="PSII_PsbZ"/>
</dbReference>
<evidence type="ECO:0000256" key="11">
    <source>
        <dbReference type="ARBA" id="ARBA00038734"/>
    </source>
</evidence>
<dbReference type="GO" id="GO:0015979">
    <property type="term" value="P:photosynthesis"/>
    <property type="evidence" value="ECO:0007669"/>
    <property type="project" value="UniProtKB-KW"/>
</dbReference>
<keyword evidence="14" id="KW-0150">Chloroplast</keyword>
<dbReference type="SUPFAM" id="SSF161055">
    <property type="entry name" value="PsbZ-like"/>
    <property type="match status" value="1"/>
</dbReference>
<evidence type="ECO:0000256" key="12">
    <source>
        <dbReference type="RuleBase" id="RU003472"/>
    </source>
</evidence>
<dbReference type="GO" id="GO:0009539">
    <property type="term" value="C:photosystem II reaction center"/>
    <property type="evidence" value="ECO:0007669"/>
    <property type="project" value="InterPro"/>
</dbReference>
<name>A0A386B1F7_9CHLO</name>
<evidence type="ECO:0000256" key="4">
    <source>
        <dbReference type="ARBA" id="ARBA00022469"/>
    </source>
</evidence>
<gene>
    <name evidence="14" type="primary">psbZ</name>
</gene>
<dbReference type="NCBIfam" id="TIGR03043">
    <property type="entry name" value="PS_II_psbZ"/>
    <property type="match status" value="1"/>
</dbReference>
<evidence type="ECO:0000256" key="1">
    <source>
        <dbReference type="ARBA" id="ARBA00004370"/>
    </source>
</evidence>
<keyword evidence="14" id="KW-0934">Plastid</keyword>
<reference evidence="14" key="2">
    <citation type="journal article" date="2019" name="Mol. Phylogenet. Evol.">
        <title>Reassessment of the classification of bryopsidales (chlorophyta) based on chloroplast phylogenomic analyses.</title>
        <authorList>
            <person name="Cremen M.C."/>
            <person name="Leliaert F."/>
            <person name="West J."/>
            <person name="Lam D.W."/>
            <person name="Shimada S."/>
            <person name="Lopez-Bautista J.M."/>
            <person name="Verbruggen H."/>
        </authorList>
    </citation>
    <scope>NUCLEOTIDE SEQUENCE</scope>
</reference>
<keyword evidence="8 12" id="KW-0793">Thylakoid</keyword>
<keyword evidence="4 12" id="KW-0674">Reaction center</keyword>
<evidence type="ECO:0000256" key="8">
    <source>
        <dbReference type="ARBA" id="ARBA00023078"/>
    </source>
</evidence>
<dbReference type="GeneID" id="38279344"/>
<dbReference type="RefSeq" id="YP_009519432.1">
    <property type="nucleotide sequence ID" value="NC_039526.1"/>
</dbReference>
<evidence type="ECO:0000256" key="9">
    <source>
        <dbReference type="ARBA" id="ARBA00023136"/>
    </source>
</evidence>
<evidence type="ECO:0000256" key="13">
    <source>
        <dbReference type="SAM" id="Phobius"/>
    </source>
</evidence>
<keyword evidence="10 12" id="KW-0604">Photosystem II</keyword>
<evidence type="ECO:0000256" key="3">
    <source>
        <dbReference type="ARBA" id="ARBA00021665"/>
    </source>
</evidence>
<dbReference type="GO" id="GO:0042549">
    <property type="term" value="P:photosystem II stabilization"/>
    <property type="evidence" value="ECO:0007669"/>
    <property type="project" value="InterPro"/>
</dbReference>
<accession>A0A386B1F7</accession>
<dbReference type="InterPro" id="IPR036512">
    <property type="entry name" value="PSII_PsbZ_sf"/>
</dbReference>
<evidence type="ECO:0000256" key="2">
    <source>
        <dbReference type="ARBA" id="ARBA00008367"/>
    </source>
</evidence>
<feature type="transmembrane region" description="Helical" evidence="13">
    <location>
        <begin position="6"/>
        <end position="26"/>
    </location>
</feature>